<dbReference type="GeneID" id="34608103"/>
<evidence type="ECO:0000256" key="7">
    <source>
        <dbReference type="ARBA" id="ARBA00022989"/>
    </source>
</evidence>
<dbReference type="PANTHER" id="PTHR31646">
    <property type="entry name" value="ALPHA-1,2-MANNOSYLTRANSFERASE MNN2"/>
    <property type="match status" value="1"/>
</dbReference>
<keyword evidence="6" id="KW-0735">Signal-anchor</keyword>
<evidence type="ECO:0000313" key="11">
    <source>
        <dbReference type="EMBL" id="OJJ51044.1"/>
    </source>
</evidence>
<feature type="transmembrane region" description="Helical" evidence="10">
    <location>
        <begin position="7"/>
        <end position="27"/>
    </location>
</feature>
<keyword evidence="12" id="KW-1185">Reference proteome</keyword>
<evidence type="ECO:0000256" key="1">
    <source>
        <dbReference type="ARBA" id="ARBA00004323"/>
    </source>
</evidence>
<evidence type="ECO:0000256" key="5">
    <source>
        <dbReference type="ARBA" id="ARBA00022692"/>
    </source>
</evidence>
<evidence type="ECO:0000256" key="6">
    <source>
        <dbReference type="ARBA" id="ARBA00022968"/>
    </source>
</evidence>
<protein>
    <recommendedName>
        <fullName evidence="13">Alpha-1,2-mannosyltransferase</fullName>
    </recommendedName>
</protein>
<comment type="similarity">
    <text evidence="3">Belongs to the MNN1/MNT family.</text>
</comment>
<organism evidence="11 12">
    <name type="scientific">Penicilliopsis zonata CBS 506.65</name>
    <dbReference type="NCBI Taxonomy" id="1073090"/>
    <lineage>
        <taxon>Eukaryota</taxon>
        <taxon>Fungi</taxon>
        <taxon>Dikarya</taxon>
        <taxon>Ascomycota</taxon>
        <taxon>Pezizomycotina</taxon>
        <taxon>Eurotiomycetes</taxon>
        <taxon>Eurotiomycetidae</taxon>
        <taxon>Eurotiales</taxon>
        <taxon>Aspergillaceae</taxon>
        <taxon>Penicilliopsis</taxon>
    </lineage>
</organism>
<reference evidence="12" key="1">
    <citation type="journal article" date="2017" name="Genome Biol.">
        <title>Comparative genomics reveals high biological diversity and specific adaptations in the industrially and medically important fungal genus Aspergillus.</title>
        <authorList>
            <person name="de Vries R.P."/>
            <person name="Riley R."/>
            <person name="Wiebenga A."/>
            <person name="Aguilar-Osorio G."/>
            <person name="Amillis S."/>
            <person name="Uchima C.A."/>
            <person name="Anderluh G."/>
            <person name="Asadollahi M."/>
            <person name="Askin M."/>
            <person name="Barry K."/>
            <person name="Battaglia E."/>
            <person name="Bayram O."/>
            <person name="Benocci T."/>
            <person name="Braus-Stromeyer S.A."/>
            <person name="Caldana C."/>
            <person name="Canovas D."/>
            <person name="Cerqueira G.C."/>
            <person name="Chen F."/>
            <person name="Chen W."/>
            <person name="Choi C."/>
            <person name="Clum A."/>
            <person name="Dos Santos R.A."/>
            <person name="Damasio A.R."/>
            <person name="Diallinas G."/>
            <person name="Emri T."/>
            <person name="Fekete E."/>
            <person name="Flipphi M."/>
            <person name="Freyberg S."/>
            <person name="Gallo A."/>
            <person name="Gournas C."/>
            <person name="Habgood R."/>
            <person name="Hainaut M."/>
            <person name="Harispe M.L."/>
            <person name="Henrissat B."/>
            <person name="Hilden K.S."/>
            <person name="Hope R."/>
            <person name="Hossain A."/>
            <person name="Karabika E."/>
            <person name="Karaffa L."/>
            <person name="Karanyi Z."/>
            <person name="Krasevec N."/>
            <person name="Kuo A."/>
            <person name="Kusch H."/>
            <person name="LaButti K."/>
            <person name="Lagendijk E.L."/>
            <person name="Lapidus A."/>
            <person name="Levasseur A."/>
            <person name="Lindquist E."/>
            <person name="Lipzen A."/>
            <person name="Logrieco A.F."/>
            <person name="MacCabe A."/>
            <person name="Maekelae M.R."/>
            <person name="Malavazi I."/>
            <person name="Melin P."/>
            <person name="Meyer V."/>
            <person name="Mielnichuk N."/>
            <person name="Miskei M."/>
            <person name="Molnar A.P."/>
            <person name="Mule G."/>
            <person name="Ngan C.Y."/>
            <person name="Orejas M."/>
            <person name="Orosz E."/>
            <person name="Ouedraogo J.P."/>
            <person name="Overkamp K.M."/>
            <person name="Park H.-S."/>
            <person name="Perrone G."/>
            <person name="Piumi F."/>
            <person name="Punt P.J."/>
            <person name="Ram A.F."/>
            <person name="Ramon A."/>
            <person name="Rauscher S."/>
            <person name="Record E."/>
            <person name="Riano-Pachon D.M."/>
            <person name="Robert V."/>
            <person name="Roehrig J."/>
            <person name="Ruller R."/>
            <person name="Salamov A."/>
            <person name="Salih N.S."/>
            <person name="Samson R.A."/>
            <person name="Sandor E."/>
            <person name="Sanguinetti M."/>
            <person name="Schuetze T."/>
            <person name="Sepcic K."/>
            <person name="Shelest E."/>
            <person name="Sherlock G."/>
            <person name="Sophianopoulou V."/>
            <person name="Squina F.M."/>
            <person name="Sun H."/>
            <person name="Susca A."/>
            <person name="Todd R.B."/>
            <person name="Tsang A."/>
            <person name="Unkles S.E."/>
            <person name="van de Wiele N."/>
            <person name="van Rossen-Uffink D."/>
            <person name="Oliveira J.V."/>
            <person name="Vesth T.C."/>
            <person name="Visser J."/>
            <person name="Yu J.-H."/>
            <person name="Zhou M."/>
            <person name="Andersen M.R."/>
            <person name="Archer D.B."/>
            <person name="Baker S.E."/>
            <person name="Benoit I."/>
            <person name="Brakhage A.A."/>
            <person name="Braus G.H."/>
            <person name="Fischer R."/>
            <person name="Frisvad J.C."/>
            <person name="Goldman G.H."/>
            <person name="Houbraken J."/>
            <person name="Oakley B."/>
            <person name="Pocsi I."/>
            <person name="Scazzocchio C."/>
            <person name="Seiboth B."/>
            <person name="vanKuyk P.A."/>
            <person name="Wortman J."/>
            <person name="Dyer P.S."/>
            <person name="Grigoriev I.V."/>
        </authorList>
    </citation>
    <scope>NUCLEOTIDE SEQUENCE [LARGE SCALE GENOMIC DNA]</scope>
    <source>
        <strain evidence="12">CBS 506.65</strain>
    </source>
</reference>
<dbReference type="InterPro" id="IPR029044">
    <property type="entry name" value="Nucleotide-diphossugar_trans"/>
</dbReference>
<dbReference type="GO" id="GO:0000139">
    <property type="term" value="C:Golgi membrane"/>
    <property type="evidence" value="ECO:0007669"/>
    <property type="project" value="UniProtKB-SubCell"/>
</dbReference>
<keyword evidence="4" id="KW-0808">Transferase</keyword>
<keyword evidence="5 10" id="KW-0812">Transmembrane</keyword>
<dbReference type="AlphaFoldDB" id="A0A1L9SVA6"/>
<dbReference type="STRING" id="1073090.A0A1L9SVA6"/>
<evidence type="ECO:0000256" key="8">
    <source>
        <dbReference type="ARBA" id="ARBA00023034"/>
    </source>
</evidence>
<sequence length="490" mass="54764">MVRPGALRTAVLATGAVSLVCFVYLYWTPPSTISTVPTEAFEVPLAERQSVLWEALYPLLQENSPQCPPPERQGDAGAVHYDAVTDSPRPDHIALQASDLAKMRTAHQNFVRAINDSTTMTKTALSSPHTPGTRGIVSTAGGSYLPVFLASLRMLRRSGSTLPVEVYMKDSSEYEASICEEVLPGLDARCLVLADVVGRSAKIEHYQLKIFAVLFSSFEEVVWMDADCFPLYTPETLLESEPFLSTGLVTFPDFWASTASPLYFRISDQPDPPMTLRQASETGAFLVSKKSHFTTLLLAAYYNYYGPTHYFRLLSQGAPGEGDKETFINAASALSQPFYTVSERVQAIGHAKPDGSLSGSAMMQSDPQQDYARTSQDLWRVKNESVTDAPRAFFIHAHYPKFNPAENVFGYKWETTPTLNSDGSLTRAWTAPEKAIQRFGYDAERAYWEEIMWVACNLQEKIQSWSEDEKVCERVQKYWKAVFDNTYTIN</sequence>
<evidence type="ECO:0000256" key="4">
    <source>
        <dbReference type="ARBA" id="ARBA00022679"/>
    </source>
</evidence>
<dbReference type="SUPFAM" id="SSF53448">
    <property type="entry name" value="Nucleotide-diphospho-sugar transferases"/>
    <property type="match status" value="1"/>
</dbReference>
<gene>
    <name evidence="11" type="ORF">ASPZODRAFT_127040</name>
</gene>
<evidence type="ECO:0000256" key="9">
    <source>
        <dbReference type="ARBA" id="ARBA00023136"/>
    </source>
</evidence>
<keyword evidence="8" id="KW-0333">Golgi apparatus</keyword>
<accession>A0A1L9SVA6</accession>
<comment type="pathway">
    <text evidence="2">Protein modification; protein glycosylation.</text>
</comment>
<keyword evidence="9 10" id="KW-0472">Membrane</keyword>
<dbReference type="OrthoDB" id="4484309at2759"/>
<dbReference type="PANTHER" id="PTHR31646:SF1">
    <property type="entry name" value="ALPHA-1,2-MANNOSYLTRANSFERASE MNN2"/>
    <property type="match status" value="1"/>
</dbReference>
<evidence type="ECO:0000256" key="2">
    <source>
        <dbReference type="ARBA" id="ARBA00004922"/>
    </source>
</evidence>
<name>A0A1L9SVA6_9EURO</name>
<dbReference type="GO" id="GO:0000026">
    <property type="term" value="F:alpha-1,2-mannosyltransferase activity"/>
    <property type="evidence" value="ECO:0007669"/>
    <property type="project" value="TreeGrafter"/>
</dbReference>
<dbReference type="EMBL" id="KV878336">
    <property type="protein sequence ID" value="OJJ51044.1"/>
    <property type="molecule type" value="Genomic_DNA"/>
</dbReference>
<dbReference type="Proteomes" id="UP000184188">
    <property type="component" value="Unassembled WGS sequence"/>
</dbReference>
<comment type="subcellular location">
    <subcellularLocation>
        <location evidence="1">Golgi apparatus membrane</location>
        <topology evidence="1">Single-pass type II membrane protein</topology>
    </subcellularLocation>
</comment>
<evidence type="ECO:0000256" key="10">
    <source>
        <dbReference type="SAM" id="Phobius"/>
    </source>
</evidence>
<keyword evidence="7 10" id="KW-1133">Transmembrane helix</keyword>
<dbReference type="RefSeq" id="XP_022585554.1">
    <property type="nucleotide sequence ID" value="XM_022721638.1"/>
</dbReference>
<dbReference type="InterPro" id="IPR022751">
    <property type="entry name" value="Alpha_mannosyltransferase"/>
</dbReference>
<dbReference type="VEuPathDB" id="FungiDB:ASPZODRAFT_127040"/>
<dbReference type="Pfam" id="PF11051">
    <property type="entry name" value="Mannosyl_trans3"/>
    <property type="match status" value="2"/>
</dbReference>
<dbReference type="GO" id="GO:0046354">
    <property type="term" value="P:mannan biosynthetic process"/>
    <property type="evidence" value="ECO:0007669"/>
    <property type="project" value="TreeGrafter"/>
</dbReference>
<proteinExistence type="inferred from homology"/>
<evidence type="ECO:0000313" key="12">
    <source>
        <dbReference type="Proteomes" id="UP000184188"/>
    </source>
</evidence>
<evidence type="ECO:0008006" key="13">
    <source>
        <dbReference type="Google" id="ProtNLM"/>
    </source>
</evidence>
<evidence type="ECO:0000256" key="3">
    <source>
        <dbReference type="ARBA" id="ARBA00009105"/>
    </source>
</evidence>